<dbReference type="RefSeq" id="WP_420245557.1">
    <property type="nucleotide sequence ID" value="NZ_BOPV01000001.1"/>
</dbReference>
<protein>
    <submittedName>
        <fullName evidence="1">Uncharacterized protein</fullName>
    </submittedName>
</protein>
<name>A0A8S8XJJ9_9PROT</name>
<organism evidence="1 2">
    <name type="scientific">Roseiterribacter gracilis</name>
    <dbReference type="NCBI Taxonomy" id="2812848"/>
    <lineage>
        <taxon>Bacteria</taxon>
        <taxon>Pseudomonadati</taxon>
        <taxon>Pseudomonadota</taxon>
        <taxon>Alphaproteobacteria</taxon>
        <taxon>Rhodospirillales</taxon>
        <taxon>Roseiterribacteraceae</taxon>
        <taxon>Roseiterribacter</taxon>
    </lineage>
</organism>
<dbReference type="Proteomes" id="UP000681075">
    <property type="component" value="Unassembled WGS sequence"/>
</dbReference>
<comment type="caution">
    <text evidence="1">The sequence shown here is derived from an EMBL/GenBank/DDBJ whole genome shotgun (WGS) entry which is preliminary data.</text>
</comment>
<dbReference type="AlphaFoldDB" id="A0A8S8XJJ9"/>
<evidence type="ECO:0000313" key="1">
    <source>
        <dbReference type="EMBL" id="GIL41877.1"/>
    </source>
</evidence>
<evidence type="ECO:0000313" key="2">
    <source>
        <dbReference type="Proteomes" id="UP000681075"/>
    </source>
</evidence>
<gene>
    <name evidence="1" type="ORF">TMPK1_41140</name>
</gene>
<dbReference type="EMBL" id="BOPV01000001">
    <property type="protein sequence ID" value="GIL41877.1"/>
    <property type="molecule type" value="Genomic_DNA"/>
</dbReference>
<accession>A0A8S8XJJ9</accession>
<reference evidence="1" key="1">
    <citation type="submission" date="2021-02" db="EMBL/GenBank/DDBJ databases">
        <title>Genome sequence of Rhodospirillales sp. strain TMPK1 isolated from soil.</title>
        <authorList>
            <person name="Nakai R."/>
            <person name="Kusada H."/>
            <person name="Tamaki H."/>
        </authorList>
    </citation>
    <scope>NUCLEOTIDE SEQUENCE</scope>
    <source>
        <strain evidence="1">TMPK1</strain>
    </source>
</reference>
<keyword evidence="2" id="KW-1185">Reference proteome</keyword>
<sequence length="243" mass="26304">MDVRTNAALAAWIDGATHRLPSGWTLIERAADYTDYSGAAVGRHDPRASAQAGSDRFNEIMVVNSGQQRDARQEIDADAIPNLEAAGRFWRRVNDRYGEPSGIRVDATGHGFGGTCAYAQRASAIESGLPQDAWPEIVAFATLGDGGLISARWPQATADRFTQAMNYVRVDDRIAGPYASPGSMPSLGQNVLLPRDRNADGPLGAHAVNSTLRWTEGEMPVEESRLWSNLRVSLTPEAPSVER</sequence>
<proteinExistence type="predicted"/>